<name>A0A0R1M861_9LACO</name>
<evidence type="ECO:0000256" key="3">
    <source>
        <dbReference type="SAM" id="Phobius"/>
    </source>
</evidence>
<feature type="domain" description="MurNAc-LAA" evidence="4">
    <location>
        <begin position="168"/>
        <end position="277"/>
    </location>
</feature>
<keyword evidence="3" id="KW-0812">Transmembrane</keyword>
<feature type="transmembrane region" description="Helical" evidence="3">
    <location>
        <begin position="12"/>
        <end position="31"/>
    </location>
</feature>
<comment type="caution">
    <text evidence="5">The sequence shown here is derived from an EMBL/GenBank/DDBJ whole genome shotgun (WGS) entry which is preliminary data.</text>
</comment>
<dbReference type="Gene3D" id="2.30.30.40">
    <property type="entry name" value="SH3 Domains"/>
    <property type="match status" value="1"/>
</dbReference>
<accession>A0A0R1M861</accession>
<dbReference type="OrthoDB" id="9806267at2"/>
<evidence type="ECO:0000256" key="1">
    <source>
        <dbReference type="ARBA" id="ARBA00022801"/>
    </source>
</evidence>
<dbReference type="InterPro" id="IPR003646">
    <property type="entry name" value="SH3-like_bac-type"/>
</dbReference>
<dbReference type="STRING" id="1423777.FD46_GL001425"/>
<dbReference type="InterPro" id="IPR002508">
    <property type="entry name" value="MurNAc-LAA_cat"/>
</dbReference>
<dbReference type="GO" id="GO:0008745">
    <property type="term" value="F:N-acetylmuramoyl-L-alanine amidase activity"/>
    <property type="evidence" value="ECO:0007669"/>
    <property type="project" value="InterPro"/>
</dbReference>
<organism evidence="5 6">
    <name type="scientific">Liquorilactobacillus oeni DSM 19972</name>
    <dbReference type="NCBI Taxonomy" id="1423777"/>
    <lineage>
        <taxon>Bacteria</taxon>
        <taxon>Bacillati</taxon>
        <taxon>Bacillota</taxon>
        <taxon>Bacilli</taxon>
        <taxon>Lactobacillales</taxon>
        <taxon>Lactobacillaceae</taxon>
        <taxon>Liquorilactobacillus</taxon>
    </lineage>
</organism>
<dbReference type="PANTHER" id="PTHR30404:SF0">
    <property type="entry name" value="N-ACETYLMURAMOYL-L-ALANINE AMIDASE AMIC"/>
    <property type="match status" value="1"/>
</dbReference>
<dbReference type="GO" id="GO:0009253">
    <property type="term" value="P:peptidoglycan catabolic process"/>
    <property type="evidence" value="ECO:0007669"/>
    <property type="project" value="InterPro"/>
</dbReference>
<dbReference type="EMBL" id="AZEH01000039">
    <property type="protein sequence ID" value="KRL04300.1"/>
    <property type="molecule type" value="Genomic_DNA"/>
</dbReference>
<evidence type="ECO:0000256" key="2">
    <source>
        <dbReference type="ARBA" id="ARBA00023316"/>
    </source>
</evidence>
<keyword evidence="1" id="KW-0378">Hydrolase</keyword>
<dbReference type="Pfam" id="PF01520">
    <property type="entry name" value="Amidase_3"/>
    <property type="match status" value="1"/>
</dbReference>
<dbReference type="InterPro" id="IPR050695">
    <property type="entry name" value="N-acetylmuramoyl_amidase_3"/>
</dbReference>
<keyword evidence="3" id="KW-1133">Transmembrane helix</keyword>
<dbReference type="PANTHER" id="PTHR30404">
    <property type="entry name" value="N-ACETYLMURAMOYL-L-ALANINE AMIDASE"/>
    <property type="match status" value="1"/>
</dbReference>
<keyword evidence="6" id="KW-1185">Reference proteome</keyword>
<keyword evidence="3" id="KW-0472">Membrane</keyword>
<dbReference type="Gene3D" id="3.40.630.40">
    <property type="entry name" value="Zn-dependent exopeptidases"/>
    <property type="match status" value="1"/>
</dbReference>
<dbReference type="PATRIC" id="fig|1423777.3.peg.1472"/>
<dbReference type="Proteomes" id="UP000051686">
    <property type="component" value="Unassembled WGS sequence"/>
</dbReference>
<protein>
    <submittedName>
        <fullName evidence="5">N-acetylmuramoyl-L-alanine amidase</fullName>
    </submittedName>
</protein>
<gene>
    <name evidence="5" type="ORF">FD46_GL001425</name>
</gene>
<evidence type="ECO:0000259" key="4">
    <source>
        <dbReference type="SMART" id="SM00646"/>
    </source>
</evidence>
<proteinExistence type="predicted"/>
<dbReference type="SUPFAM" id="SSF53187">
    <property type="entry name" value="Zn-dependent exopeptidases"/>
    <property type="match status" value="1"/>
</dbReference>
<dbReference type="GO" id="GO:0030288">
    <property type="term" value="C:outer membrane-bounded periplasmic space"/>
    <property type="evidence" value="ECO:0007669"/>
    <property type="project" value="TreeGrafter"/>
</dbReference>
<dbReference type="Pfam" id="PF08239">
    <property type="entry name" value="SH3_3"/>
    <property type="match status" value="1"/>
</dbReference>
<dbReference type="CDD" id="cd02696">
    <property type="entry name" value="MurNAc-LAA"/>
    <property type="match status" value="1"/>
</dbReference>
<reference evidence="5 6" key="1">
    <citation type="journal article" date="2015" name="Genome Announc.">
        <title>Expanding the biotechnology potential of lactobacilli through comparative genomics of 213 strains and associated genera.</title>
        <authorList>
            <person name="Sun Z."/>
            <person name="Harris H.M."/>
            <person name="McCann A."/>
            <person name="Guo C."/>
            <person name="Argimon S."/>
            <person name="Zhang W."/>
            <person name="Yang X."/>
            <person name="Jeffery I.B."/>
            <person name="Cooney J.C."/>
            <person name="Kagawa T.F."/>
            <person name="Liu W."/>
            <person name="Song Y."/>
            <person name="Salvetti E."/>
            <person name="Wrobel A."/>
            <person name="Rasinkangas P."/>
            <person name="Parkhill J."/>
            <person name="Rea M.C."/>
            <person name="O'Sullivan O."/>
            <person name="Ritari J."/>
            <person name="Douillard F.P."/>
            <person name="Paul Ross R."/>
            <person name="Yang R."/>
            <person name="Briner A.E."/>
            <person name="Felis G.E."/>
            <person name="de Vos W.M."/>
            <person name="Barrangou R."/>
            <person name="Klaenhammer T.R."/>
            <person name="Caufield P.W."/>
            <person name="Cui Y."/>
            <person name="Zhang H."/>
            <person name="O'Toole P.W."/>
        </authorList>
    </citation>
    <scope>NUCLEOTIDE SEQUENCE [LARGE SCALE GENOMIC DNA]</scope>
    <source>
        <strain evidence="5 6">DSM 19972</strain>
    </source>
</reference>
<evidence type="ECO:0000313" key="5">
    <source>
        <dbReference type="EMBL" id="KRL04300.1"/>
    </source>
</evidence>
<dbReference type="RefSeq" id="WP_057896282.1">
    <property type="nucleotide sequence ID" value="NZ_AZEH01000039.1"/>
</dbReference>
<evidence type="ECO:0000313" key="6">
    <source>
        <dbReference type="Proteomes" id="UP000051686"/>
    </source>
</evidence>
<dbReference type="AlphaFoldDB" id="A0A0R1M861"/>
<sequence>MKNKKTEKQKNTLILTALIIVLSGILIFRTLNYFKQVTIETPTAAVKKGPGIEYAKLKTLKNGSRVTIIHSKYHWFYVKTNDNKFGWIPDWTLATKERNQISDLSDATIVLDPGHGGKDSGALSSKGKMEKTYTLRLAKKVAASLRRRGAKVYMTRTADKFVDLKPRAQLSNEVHADAFISFHFDSSPGQDDASGFTTYYYHKTTSLTLAKSINSQFTALGLENRGIDFGNFLVIRDNSFPSILLEMGYINSTRDFEQIRSTSYQNKVSADVVSGLKNYFAEQNSKTK</sequence>
<dbReference type="GO" id="GO:0071555">
    <property type="term" value="P:cell wall organization"/>
    <property type="evidence" value="ECO:0007669"/>
    <property type="project" value="UniProtKB-KW"/>
</dbReference>
<dbReference type="SMART" id="SM00646">
    <property type="entry name" value="Ami_3"/>
    <property type="match status" value="1"/>
</dbReference>
<keyword evidence="2" id="KW-0961">Cell wall biogenesis/degradation</keyword>